<feature type="domain" description="PLAT" evidence="11">
    <location>
        <begin position="939"/>
        <end position="1056"/>
    </location>
</feature>
<dbReference type="InterPro" id="IPR036392">
    <property type="entry name" value="PLAT/LH2_dom_sf"/>
</dbReference>
<reference evidence="14" key="1">
    <citation type="submission" date="2025-08" db="UniProtKB">
        <authorList>
            <consortium name="RefSeq"/>
        </authorList>
    </citation>
    <scope>IDENTIFICATION</scope>
</reference>
<comment type="subcellular location">
    <subcellularLocation>
        <location evidence="1">Membrane</location>
        <topology evidence="1">Multi-pass membrane protein</topology>
    </subcellularLocation>
</comment>
<feature type="transmembrane region" description="Helical" evidence="10">
    <location>
        <begin position="1881"/>
        <end position="1902"/>
    </location>
</feature>
<feature type="transmembrane region" description="Helical" evidence="10">
    <location>
        <begin position="1780"/>
        <end position="1797"/>
    </location>
</feature>
<comment type="similarity">
    <text evidence="2">Belongs to the polycystin family.</text>
</comment>
<keyword evidence="7" id="KW-0325">Glycoprotein</keyword>
<feature type="transmembrane region" description="Helical" evidence="10">
    <location>
        <begin position="1435"/>
        <end position="1456"/>
    </location>
</feature>
<protein>
    <submittedName>
        <fullName evidence="14">Polycystic kidney disease and receptor for egg jelly-related protein</fullName>
    </submittedName>
</protein>
<evidence type="ECO:0000256" key="10">
    <source>
        <dbReference type="SAM" id="Phobius"/>
    </source>
</evidence>
<dbReference type="InterPro" id="IPR001024">
    <property type="entry name" value="PLAT/LH2_dom"/>
</dbReference>
<dbReference type="InterPro" id="IPR002859">
    <property type="entry name" value="PKD/REJ-like"/>
</dbReference>
<dbReference type="SUPFAM" id="SSF49723">
    <property type="entry name" value="Lipase/lipooxygenase domain (PLAT/LH2 domain)"/>
    <property type="match status" value="1"/>
</dbReference>
<gene>
    <name evidence="14" type="primary">PKDREJ</name>
</gene>
<feature type="domain" description="REJ" evidence="12">
    <location>
        <begin position="1"/>
        <end position="628"/>
    </location>
</feature>
<dbReference type="CDD" id="cd01752">
    <property type="entry name" value="PLAT_polycystin"/>
    <property type="match status" value="1"/>
</dbReference>
<keyword evidence="13" id="KW-1185">Reference proteome</keyword>
<feature type="transmembrane region" description="Helical" evidence="10">
    <location>
        <begin position="1303"/>
        <end position="1326"/>
    </location>
</feature>
<dbReference type="InterPro" id="IPR014010">
    <property type="entry name" value="REJ_dom"/>
</dbReference>
<dbReference type="InterPro" id="IPR013122">
    <property type="entry name" value="PKD1_2_channel"/>
</dbReference>
<dbReference type="SMART" id="SM00308">
    <property type="entry name" value="LH2"/>
    <property type="match status" value="1"/>
</dbReference>
<evidence type="ECO:0000256" key="3">
    <source>
        <dbReference type="ARBA" id="ARBA00022692"/>
    </source>
</evidence>
<accession>A0ABM1L9S6</accession>
<dbReference type="GeneID" id="107123884"/>
<dbReference type="Pfam" id="PF02010">
    <property type="entry name" value="REJ"/>
    <property type="match status" value="1"/>
</dbReference>
<evidence type="ECO:0000259" key="12">
    <source>
        <dbReference type="PROSITE" id="PS51111"/>
    </source>
</evidence>
<dbReference type="InterPro" id="IPR051223">
    <property type="entry name" value="Polycystin"/>
</dbReference>
<evidence type="ECO:0000313" key="14">
    <source>
        <dbReference type="RefSeq" id="XP_015282713.1"/>
    </source>
</evidence>
<dbReference type="RefSeq" id="XP_015282713.1">
    <property type="nucleotide sequence ID" value="XM_015427227.1"/>
</dbReference>
<dbReference type="Gene3D" id="2.60.60.20">
    <property type="entry name" value="PLAT/LH2 domain"/>
    <property type="match status" value="1"/>
</dbReference>
<dbReference type="Pfam" id="PF08016">
    <property type="entry name" value="PKD_channel"/>
    <property type="match status" value="1"/>
</dbReference>
<dbReference type="PANTHER" id="PTHR10877">
    <property type="entry name" value="POLYCYSTIN FAMILY MEMBER"/>
    <property type="match status" value="1"/>
</dbReference>
<evidence type="ECO:0000256" key="4">
    <source>
        <dbReference type="ARBA" id="ARBA00022729"/>
    </source>
</evidence>
<organism evidence="13 14">
    <name type="scientific">Gekko japonicus</name>
    <name type="common">Schlegel's Japanese gecko</name>
    <dbReference type="NCBI Taxonomy" id="146911"/>
    <lineage>
        <taxon>Eukaryota</taxon>
        <taxon>Metazoa</taxon>
        <taxon>Chordata</taxon>
        <taxon>Craniata</taxon>
        <taxon>Vertebrata</taxon>
        <taxon>Euteleostomi</taxon>
        <taxon>Lepidosauria</taxon>
        <taxon>Squamata</taxon>
        <taxon>Bifurcata</taxon>
        <taxon>Gekkota</taxon>
        <taxon>Gekkonidae</taxon>
        <taxon>Gekkoninae</taxon>
        <taxon>Gekko</taxon>
    </lineage>
</organism>
<keyword evidence="4" id="KW-0732">Signal</keyword>
<dbReference type="Pfam" id="PF20519">
    <property type="entry name" value="Polycystin_dom"/>
    <property type="match status" value="1"/>
</dbReference>
<feature type="coiled-coil region" evidence="9">
    <location>
        <begin position="485"/>
        <end position="512"/>
    </location>
</feature>
<keyword evidence="3 10" id="KW-0812">Transmembrane</keyword>
<keyword evidence="6 10" id="KW-0472">Membrane</keyword>
<evidence type="ECO:0000313" key="13">
    <source>
        <dbReference type="Proteomes" id="UP000694871"/>
    </source>
</evidence>
<dbReference type="InterPro" id="IPR042060">
    <property type="entry name" value="PLAT_polycystin1"/>
</dbReference>
<feature type="transmembrane region" description="Helical" evidence="10">
    <location>
        <begin position="1338"/>
        <end position="1361"/>
    </location>
</feature>
<dbReference type="Pfam" id="PF01477">
    <property type="entry name" value="PLAT"/>
    <property type="match status" value="1"/>
</dbReference>
<sequence>MLEVPGSTLDDGLYLFNFTVKLITVDTLESVEGSDSVFVQIGSGSLVAVITGGNFRTVGFSDQWTLDGSSSYDGDPAFPSERLTFTWYCTKQKSDYVSMTLSLKGKCRPDQEGLKWTTSLDAVQTVPPEALQENSVYYFCLVVQKGDRIAREEQTVRVQPSSVPALNITCIENCGRSVTPTERFCLSGKCTNCKKLSKPLYHWSLLMANFTEVNFDWDAKSTTGRSSPYICIKSLSFVNMTEETYILTLKASIWRYQTSVYSYLFFVNSPPQIGKCLLKPTTGIAFLTKFVVRCSGFKDKHLPLTYKIRAASHTLTITRKSSTENSNLGTIVYSGYQPKIPPSLLPIGIPSKQYALPIYIEVYDALGAFSQLTLQAKVHGPFKGKQTEVTLNELHNFSSGPKAPITHFLESGDYFNAGYFIYMVASALNNIEALKRFHSSKTKLREILLNRFAGIPAKGVMELNQMVSGISQITQEVTEVNRKSQLLAVRKLKELSEELKRYRDKNIGSKETEVLSTGIFEGLSNILKASLLDIRNVHRNGVEETLSAAEILAELVLQGKVPGENETLIETSDWTITIRKDEKWDVSGTFSNREVCKNCFYSKIKPESHDELPSDAAISTVLFEFRRNPFSWLSLSEDMSTMVTGFKMTGTRSNGDTVGIIPEVAEMIMPRKDKGPAIFELKIGHGRGCHKTTGGFSFEVPRNSKDVFIQIVTELKFTFQMFVYLDLNTSHPPVASFSVSHNKNTVTRGTKSKGHDCAAQAPYIFCLSRSLLRSIFQGNSAEKWNVSIVLQSDPFKWDPSVQAIGIRLFTADCLSLDGIQGQWKKDVCSLGSQTSWEKLHCICTAKKRTPRTASPQPGRTSKNNIRFLAGKINVYPDPVDMKEVLLVQTNNNPVTTVTVLFIFVIYICLAFWTTRKDRADMESRDRVIVLSDNDPYDQVCYFVTVHTGSRFGAGTTADVFIQLIGHRGASDIHCLRHPEYPTLARGAVNTFLLSSKNDLGDIYSFRTWHNNRGSSPNWFLSRIKVQNVLTKQSWMFMCQKWFALNKDDGLIERSFVVTHPTTPLSKVDFFLINLTYELGETHLWLSVFAHSNIGSFNRLHRLSSCLAILLCILFFNIMFFDADKDELVVSEQPWYLRSLLTGIQSAFISFPLQMFITALFKYTQREPLPQEPSNTQPKKYSAPMSRNLRNWKEGLQKWCVAEMAPKCLGYHFQKDPSSAPDSRSLEQRSRKRWGQVAKKTSNCTISEGDANRIATEEDVVREANATNNLNSRNEKKGPYPQTKPLNSLIMILHKSPQIIISWWYMYVLWVLVLATLTVSSFFIIFYGLSYDYETSFEWLVASSISFCASVFLLQTLNVGFFPTLRTVYPKFCEDIPWSSRETYLEIKLDNITMDADEMRELHYNLVRLRGTKQYHPLEEEEITLFKKKQKIQRQAFVFIKDVICHFIFLILILNIACSIENSTSFYYNQDIHTKFSRGLDDISKLEHVYTWLKNVFLHLIHNIDHPTYLSKSWSKILGLPRMRQIRAKNTSKECFHSRSLVNRFLIRNSHCLHKYGQDPEDRQDHLGLWTDFANRSDSNLFSNFSGYTYYSVTDQWRYASYGEMNTYGAGGYTFHFYPEERQTNSTKRIAFLEQRRWLDENTWALIVELTTFNSDADLFCSISVVFEMSGLGPVNTSLSIHSYRLPVFQKLSNTQKLVYIIVAYMLVFYIIDEVCMVEQQRLKYVRNISNLINFGIKTVCLFFLLYLSFKFKLASSLIELYLHHPNEFIPFHKVSHVDQTIRVTLGFLIFLIILKTLRYSRFFYDVRLAQRSMLAALPGICSMALVVAVYFFVYMAFGYLVFGQYEWNYHTMIHSAQTVFAYCVSAFKDTAFSSNRVLGSLFLSSFMMVMICVLINLFQAVIMSSYEDMKQPVYEEPSDEAEVVKFLCHKIRRMWFIVTCRTPPESDAELFIRVLYGHSERRNSRHLGLKARKINGRKMVYLVV</sequence>
<dbReference type="PROSITE" id="PS51111">
    <property type="entry name" value="REJ"/>
    <property type="match status" value="1"/>
</dbReference>
<dbReference type="Gene3D" id="1.10.287.70">
    <property type="match status" value="1"/>
</dbReference>
<dbReference type="PANTHER" id="PTHR10877:SF185">
    <property type="entry name" value="POLYCYSTIN FAMILY RECEPTOR FOR EGG JELLY"/>
    <property type="match status" value="1"/>
</dbReference>
<evidence type="ECO:0000256" key="9">
    <source>
        <dbReference type="SAM" id="Coils"/>
    </source>
</evidence>
<comment type="caution">
    <text evidence="8">Lacks conserved residue(s) required for the propagation of feature annotation.</text>
</comment>
<feature type="transmembrane region" description="Helical" evidence="10">
    <location>
        <begin position="1697"/>
        <end position="1716"/>
    </location>
</feature>
<dbReference type="PRINTS" id="PR01433">
    <property type="entry name" value="POLYCYSTIN2"/>
</dbReference>
<evidence type="ECO:0000256" key="7">
    <source>
        <dbReference type="ARBA" id="ARBA00023180"/>
    </source>
</evidence>
<evidence type="ECO:0000256" key="1">
    <source>
        <dbReference type="ARBA" id="ARBA00004141"/>
    </source>
</evidence>
<dbReference type="Proteomes" id="UP000694871">
    <property type="component" value="Unplaced"/>
</dbReference>
<feature type="transmembrane region" description="Helical" evidence="10">
    <location>
        <begin position="1139"/>
        <end position="1160"/>
    </location>
</feature>
<name>A0ABM1L9S6_GEKJA</name>
<keyword evidence="5 10" id="KW-1133">Transmembrane helix</keyword>
<evidence type="ECO:0000256" key="5">
    <source>
        <dbReference type="ARBA" id="ARBA00022989"/>
    </source>
</evidence>
<feature type="transmembrane region" description="Helical" evidence="10">
    <location>
        <begin position="894"/>
        <end position="914"/>
    </location>
</feature>
<evidence type="ECO:0000256" key="2">
    <source>
        <dbReference type="ARBA" id="ARBA00007200"/>
    </source>
</evidence>
<feature type="transmembrane region" description="Helical" evidence="10">
    <location>
        <begin position="1817"/>
        <end position="1842"/>
    </location>
</feature>
<proteinExistence type="inferred from homology"/>
<dbReference type="InterPro" id="IPR003915">
    <property type="entry name" value="PKD_2"/>
</dbReference>
<evidence type="ECO:0000256" key="8">
    <source>
        <dbReference type="PROSITE-ProRule" id="PRU00152"/>
    </source>
</evidence>
<keyword evidence="14" id="KW-0675">Receptor</keyword>
<feature type="transmembrane region" description="Helical" evidence="10">
    <location>
        <begin position="1099"/>
        <end position="1119"/>
    </location>
</feature>
<dbReference type="PROSITE" id="PS50095">
    <property type="entry name" value="PLAT"/>
    <property type="match status" value="1"/>
</dbReference>
<evidence type="ECO:0000256" key="6">
    <source>
        <dbReference type="ARBA" id="ARBA00023136"/>
    </source>
</evidence>
<keyword evidence="9" id="KW-0175">Coiled coil</keyword>
<feature type="transmembrane region" description="Helical" evidence="10">
    <location>
        <begin position="1728"/>
        <end position="1749"/>
    </location>
</feature>
<dbReference type="InterPro" id="IPR046791">
    <property type="entry name" value="Polycystin_dom"/>
</dbReference>
<evidence type="ECO:0000259" key="11">
    <source>
        <dbReference type="PROSITE" id="PS50095"/>
    </source>
</evidence>